<feature type="region of interest" description="Disordered" evidence="5">
    <location>
        <begin position="166"/>
        <end position="229"/>
    </location>
</feature>
<feature type="compositionally biased region" description="Low complexity" evidence="5">
    <location>
        <begin position="574"/>
        <end position="583"/>
    </location>
</feature>
<feature type="region of interest" description="Disordered" evidence="5">
    <location>
        <begin position="574"/>
        <end position="611"/>
    </location>
</feature>
<dbReference type="GO" id="GO:0005634">
    <property type="term" value="C:nucleus"/>
    <property type="evidence" value="ECO:0007669"/>
    <property type="project" value="TreeGrafter"/>
</dbReference>
<dbReference type="InterPro" id="IPR011009">
    <property type="entry name" value="Kinase-like_dom_sf"/>
</dbReference>
<dbReference type="GO" id="GO:0005524">
    <property type="term" value="F:ATP binding"/>
    <property type="evidence" value="ECO:0007669"/>
    <property type="project" value="InterPro"/>
</dbReference>
<feature type="region of interest" description="Disordered" evidence="5">
    <location>
        <begin position="520"/>
        <end position="557"/>
    </location>
</feature>
<dbReference type="SMART" id="SM00220">
    <property type="entry name" value="S_TKc"/>
    <property type="match status" value="1"/>
</dbReference>
<gene>
    <name evidence="8" type="ORF">PUNSTDRAFT_146171</name>
</gene>
<feature type="domain" description="BUB1 N-terminal" evidence="7">
    <location>
        <begin position="20"/>
        <end position="191"/>
    </location>
</feature>
<keyword evidence="3" id="KW-0995">Kinetochore</keyword>
<feature type="compositionally biased region" description="Low complexity" evidence="5">
    <location>
        <begin position="172"/>
        <end position="207"/>
    </location>
</feature>
<dbReference type="GO" id="GO:0000776">
    <property type="term" value="C:kinetochore"/>
    <property type="evidence" value="ECO:0007669"/>
    <property type="project" value="UniProtKB-KW"/>
</dbReference>
<dbReference type="GeneID" id="18881589"/>
<feature type="compositionally biased region" description="Acidic residues" evidence="5">
    <location>
        <begin position="740"/>
        <end position="756"/>
    </location>
</feature>
<dbReference type="KEGG" id="psq:PUNSTDRAFT_146171"/>
<dbReference type="InterPro" id="IPR013212">
    <property type="entry name" value="Mad3/Bub1_I"/>
</dbReference>
<evidence type="ECO:0000313" key="9">
    <source>
        <dbReference type="Proteomes" id="UP000054196"/>
    </source>
</evidence>
<feature type="domain" description="Protein kinase" evidence="6">
    <location>
        <begin position="971"/>
        <end position="1305"/>
    </location>
</feature>
<proteinExistence type="predicted"/>
<feature type="compositionally biased region" description="Acidic residues" evidence="5">
    <location>
        <begin position="692"/>
        <end position="708"/>
    </location>
</feature>
<keyword evidence="4" id="KW-0137">Centromere</keyword>
<evidence type="ECO:0000313" key="8">
    <source>
        <dbReference type="EMBL" id="EIN04847.1"/>
    </source>
</evidence>
<keyword evidence="2" id="KW-0158">Chromosome</keyword>
<evidence type="ECO:0000256" key="3">
    <source>
        <dbReference type="ARBA" id="ARBA00022838"/>
    </source>
</evidence>
<dbReference type="HOGENOM" id="CLU_002115_1_0_1"/>
<accession>R7S4V1</accession>
<dbReference type="Gene3D" id="1.25.40.430">
    <property type="match status" value="1"/>
</dbReference>
<dbReference type="SMART" id="SM00777">
    <property type="entry name" value="Mad3_BUB1_I"/>
    <property type="match status" value="1"/>
</dbReference>
<dbReference type="Gene3D" id="1.10.510.10">
    <property type="entry name" value="Transferase(Phosphotransferase) domain 1"/>
    <property type="match status" value="1"/>
</dbReference>
<dbReference type="InterPro" id="IPR015661">
    <property type="entry name" value="Bub1/Mad3"/>
</dbReference>
<evidence type="ECO:0000256" key="4">
    <source>
        <dbReference type="ARBA" id="ARBA00023328"/>
    </source>
</evidence>
<dbReference type="EMBL" id="JH687552">
    <property type="protein sequence ID" value="EIN04847.1"/>
    <property type="molecule type" value="Genomic_DNA"/>
</dbReference>
<comment type="subcellular location">
    <subcellularLocation>
        <location evidence="1">Chromosome</location>
        <location evidence="1">Centromere</location>
        <location evidence="1">Kinetochore</location>
    </subcellularLocation>
</comment>
<dbReference type="Pfam" id="PF08311">
    <property type="entry name" value="Mad3_BUB1_I"/>
    <property type="match status" value="1"/>
</dbReference>
<dbReference type="GO" id="GO:0004672">
    <property type="term" value="F:protein kinase activity"/>
    <property type="evidence" value="ECO:0007669"/>
    <property type="project" value="InterPro"/>
</dbReference>
<name>R7S4V1_PUNST</name>
<dbReference type="OrthoDB" id="248495at2759"/>
<keyword evidence="9" id="KW-1185">Reference proteome</keyword>
<dbReference type="PANTHER" id="PTHR14030">
    <property type="entry name" value="MITOTIC CHECKPOINT SERINE/THREONINE-PROTEIN KINASE BUB1"/>
    <property type="match status" value="1"/>
</dbReference>
<dbReference type="PROSITE" id="PS51489">
    <property type="entry name" value="BUB1_N"/>
    <property type="match status" value="1"/>
</dbReference>
<feature type="region of interest" description="Disordered" evidence="5">
    <location>
        <begin position="856"/>
        <end position="889"/>
    </location>
</feature>
<dbReference type="Proteomes" id="UP000054196">
    <property type="component" value="Unassembled WGS sequence"/>
</dbReference>
<evidence type="ECO:0000256" key="5">
    <source>
        <dbReference type="SAM" id="MobiDB-lite"/>
    </source>
</evidence>
<dbReference type="PANTHER" id="PTHR14030:SF4">
    <property type="entry name" value="BUB1 KINASE, ISOFORM A-RELATED"/>
    <property type="match status" value="1"/>
</dbReference>
<organism evidence="8 9">
    <name type="scientific">Punctularia strigosozonata (strain HHB-11173)</name>
    <name type="common">White-rot fungus</name>
    <dbReference type="NCBI Taxonomy" id="741275"/>
    <lineage>
        <taxon>Eukaryota</taxon>
        <taxon>Fungi</taxon>
        <taxon>Dikarya</taxon>
        <taxon>Basidiomycota</taxon>
        <taxon>Agaricomycotina</taxon>
        <taxon>Agaricomycetes</taxon>
        <taxon>Corticiales</taxon>
        <taxon>Punctulariaceae</taxon>
        <taxon>Punctularia</taxon>
    </lineage>
</organism>
<dbReference type="InterPro" id="IPR008271">
    <property type="entry name" value="Ser/Thr_kinase_AS"/>
</dbReference>
<dbReference type="PROSITE" id="PS00108">
    <property type="entry name" value="PROTEIN_KINASE_ST"/>
    <property type="match status" value="1"/>
</dbReference>
<dbReference type="RefSeq" id="XP_007387770.1">
    <property type="nucleotide sequence ID" value="XM_007387708.1"/>
</dbReference>
<evidence type="ECO:0000259" key="6">
    <source>
        <dbReference type="PROSITE" id="PS50011"/>
    </source>
</evidence>
<feature type="region of interest" description="Disordered" evidence="5">
    <location>
        <begin position="651"/>
        <end position="791"/>
    </location>
</feature>
<dbReference type="PROSITE" id="PS50011">
    <property type="entry name" value="PROTEIN_KINASE_DOM"/>
    <property type="match status" value="1"/>
</dbReference>
<sequence>MAAAPASPTSDLSLERDQYRLEVQRALEEDADPLAAYERFVKWTADAYRGRPNSESRFTELLHEVTHKFKEDAAYRTDLRYLQMWSLYASRLPKEKQAKVYRGLVKAEIGVPYAQLWEEFASILERDGHHAKADEIYRMGITRRARPLERLKKRYADFLARHNKTKPVPSFAHSPSSTSTSAATHAPSTSTSASASATSTLILTSTTRTEPPLSLHGHNRYAPLLTPNPPGRRPERLMCDLSLIWDPATQSEWSFAEARARSQGLLNKKWPPLVSDASATSTSGGRDTTVKVHFADGGKNATRTGGGARKSLAAEPTVTINTKEALADVFGMYNSPEKSMRLGPAAGSKHAPLKKIEPLTPGTLAPPPLTRSHSASSVPDPKTPGSIRPFVDENEHAHTTPAPVKTPLSFRPFVDNAENEVPATAKTPGPSDPHTVVRTQSDENAHARTPFRPYVDGAENPPLKTPSFKPLHDAAADENGGGQGITPGPTLLKFQPFVDGAQPNRTPAAVFTPGVRRALAEKTAEPTPRPNSEQDGDGANAASENWPKTPAGGGVLFSRGPGTAAVFTPAPASAAAAPTSSGAHPKPGPLGDVFSAPPAASGPKTPGAFTPFADTQTPFKVFVRPGAGVPNGAMPTPTPVCGAFRPLRHREEEQENAPVATAAVEEPEPEDPPTVTITQDPTRPPGLGAIREDDEEEERSESPPEGEADVGMFVKGHDHDTDTTESETDGSQDHHVEFTPLDEPETEEDSMMEDPPAEYARAETSGDQSYEGPETPDLHPAEYDEEEEEGRHAVLQPLGRFGAFTVMTPVMERTFEFTMSAQLEGTPLGHVEGRILEGLDDQAVTEVSDLLTRDLRQTSGNGNALGLEDVHGEDRPYASAGDEDAGADDAVPASTSFVAVSTLPEPCNPFDPQRLATLMSLIPAVPGYHDLKRDDAHLLDGLQKFAKKLGQSSSSALAAPYFRFEIEGRRFGVYDKLGEGGFGAVFAAKDLTDLPVNEDMEEEDDEDEEDEAPRFALKVVRPRNVWEYHVLHRLHAVLPDHLRRSVIVPHALYAYRDESFFVMDLCAQGTLLDMVNRAAETGISRQGACMDELLIFFFTIELMRLVEGMHRAGFVHGDLKIDNCLIRLDPVPGGDANLAGTYRPDADGWLHKGIKLIDFGRTIDTRLFPAGQAFVSDWNTDARDCREMRERLPWTFQPDYHGLADIVYCMLFGRYMDDASLSHAASPGERVKLATPLKRYWQIDLWSRLFDLLLNPSLAGELPLCDELAELRQEMEIWLEANSNRSGVTLKSLLKRIERACTAQR</sequence>
<dbReference type="Pfam" id="PF00069">
    <property type="entry name" value="Pkinase"/>
    <property type="match status" value="1"/>
</dbReference>
<protein>
    <submittedName>
        <fullName evidence="8">Uncharacterized protein</fullName>
    </submittedName>
</protein>
<dbReference type="OMA" id="QMFNMFI"/>
<evidence type="ECO:0000259" key="7">
    <source>
        <dbReference type="PROSITE" id="PS51489"/>
    </source>
</evidence>
<dbReference type="GO" id="GO:0051754">
    <property type="term" value="P:meiotic sister chromatid cohesion, centromeric"/>
    <property type="evidence" value="ECO:0007669"/>
    <property type="project" value="TreeGrafter"/>
</dbReference>
<dbReference type="eggNOG" id="KOG1166">
    <property type="taxonomic scope" value="Eukaryota"/>
</dbReference>
<dbReference type="GO" id="GO:0032991">
    <property type="term" value="C:protein-containing complex"/>
    <property type="evidence" value="ECO:0007669"/>
    <property type="project" value="UniProtKB-ARBA"/>
</dbReference>
<reference evidence="9" key="1">
    <citation type="journal article" date="2012" name="Science">
        <title>The Paleozoic origin of enzymatic lignin decomposition reconstructed from 31 fungal genomes.</title>
        <authorList>
            <person name="Floudas D."/>
            <person name="Binder M."/>
            <person name="Riley R."/>
            <person name="Barry K."/>
            <person name="Blanchette R.A."/>
            <person name="Henrissat B."/>
            <person name="Martinez A.T."/>
            <person name="Otillar R."/>
            <person name="Spatafora J.W."/>
            <person name="Yadav J.S."/>
            <person name="Aerts A."/>
            <person name="Benoit I."/>
            <person name="Boyd A."/>
            <person name="Carlson A."/>
            <person name="Copeland A."/>
            <person name="Coutinho P.M."/>
            <person name="de Vries R.P."/>
            <person name="Ferreira P."/>
            <person name="Findley K."/>
            <person name="Foster B."/>
            <person name="Gaskell J."/>
            <person name="Glotzer D."/>
            <person name="Gorecki P."/>
            <person name="Heitman J."/>
            <person name="Hesse C."/>
            <person name="Hori C."/>
            <person name="Igarashi K."/>
            <person name="Jurgens J.A."/>
            <person name="Kallen N."/>
            <person name="Kersten P."/>
            <person name="Kohler A."/>
            <person name="Kuees U."/>
            <person name="Kumar T.K.A."/>
            <person name="Kuo A."/>
            <person name="LaButti K."/>
            <person name="Larrondo L.F."/>
            <person name="Lindquist E."/>
            <person name="Ling A."/>
            <person name="Lombard V."/>
            <person name="Lucas S."/>
            <person name="Lundell T."/>
            <person name="Martin R."/>
            <person name="McLaughlin D.J."/>
            <person name="Morgenstern I."/>
            <person name="Morin E."/>
            <person name="Murat C."/>
            <person name="Nagy L.G."/>
            <person name="Nolan M."/>
            <person name="Ohm R.A."/>
            <person name="Patyshakuliyeva A."/>
            <person name="Rokas A."/>
            <person name="Ruiz-Duenas F.J."/>
            <person name="Sabat G."/>
            <person name="Salamov A."/>
            <person name="Samejima M."/>
            <person name="Schmutz J."/>
            <person name="Slot J.C."/>
            <person name="St John F."/>
            <person name="Stenlid J."/>
            <person name="Sun H."/>
            <person name="Sun S."/>
            <person name="Syed K."/>
            <person name="Tsang A."/>
            <person name="Wiebenga A."/>
            <person name="Young D."/>
            <person name="Pisabarro A."/>
            <person name="Eastwood D.C."/>
            <person name="Martin F."/>
            <person name="Cullen D."/>
            <person name="Grigoriev I.V."/>
            <person name="Hibbett D.S."/>
        </authorList>
    </citation>
    <scope>NUCLEOTIDE SEQUENCE [LARGE SCALE GENOMIC DNA]</scope>
    <source>
        <strain evidence="9">HHB-11173 SS5</strain>
    </source>
</reference>
<evidence type="ECO:0000256" key="1">
    <source>
        <dbReference type="ARBA" id="ARBA00004629"/>
    </source>
</evidence>
<feature type="region of interest" description="Disordered" evidence="5">
    <location>
        <begin position="341"/>
        <end position="391"/>
    </location>
</feature>
<dbReference type="SUPFAM" id="SSF56112">
    <property type="entry name" value="Protein kinase-like (PK-like)"/>
    <property type="match status" value="1"/>
</dbReference>
<dbReference type="InterPro" id="IPR000719">
    <property type="entry name" value="Prot_kinase_dom"/>
</dbReference>
<dbReference type="GO" id="GO:0007094">
    <property type="term" value="P:mitotic spindle assembly checkpoint signaling"/>
    <property type="evidence" value="ECO:0007669"/>
    <property type="project" value="InterPro"/>
</dbReference>
<evidence type="ECO:0000256" key="2">
    <source>
        <dbReference type="ARBA" id="ARBA00022454"/>
    </source>
</evidence>